<reference evidence="2 3" key="1">
    <citation type="submission" date="2015-07" db="EMBL/GenBank/DDBJ databases">
        <title>Emmonsia species relationships and genome sequence.</title>
        <authorList>
            <consortium name="The Broad Institute Genomics Platform"/>
            <person name="Cuomo C.A."/>
            <person name="Munoz J.F."/>
            <person name="Imamovic A."/>
            <person name="Priest M.E."/>
            <person name="Young S."/>
            <person name="Clay O.K."/>
            <person name="McEwen J.G."/>
        </authorList>
    </citation>
    <scope>NUCLEOTIDE SEQUENCE [LARGE SCALE GENOMIC DNA]</scope>
    <source>
        <strain evidence="2 3">UAMH 9510</strain>
    </source>
</reference>
<name>A0A1J9P133_9EURO</name>
<dbReference type="Proteomes" id="UP000182235">
    <property type="component" value="Unassembled WGS sequence"/>
</dbReference>
<evidence type="ECO:0000256" key="1">
    <source>
        <dbReference type="SAM" id="MobiDB-lite"/>
    </source>
</evidence>
<accession>A0A1J9P133</accession>
<comment type="caution">
    <text evidence="2">The sequence shown here is derived from an EMBL/GenBank/DDBJ whole genome shotgun (WGS) entry which is preliminary data.</text>
</comment>
<dbReference type="STRING" id="1447872.A0A1J9P133"/>
<dbReference type="VEuPathDB" id="FungiDB:AJ78_08496"/>
<dbReference type="OrthoDB" id="2156052at2759"/>
<dbReference type="AlphaFoldDB" id="A0A1J9P133"/>
<sequence length="291" mass="33020">MGFEKLSPIKRSEEGVARSKEEGLKAEEEKQKVFEGALQARSTGTKRKQLFKNIWISVRTSIKASPFSLIYLALLRESLYRPNANAIRKAYSSGICFFKASGVGLTKSTTYFTPCLGHQSSFPLVARSRIWVGCCVIEISHQKTARGHTSNSHLDRQSVKIIAALSEIEGAREHFNLGREVAFENPPNILDEEFEEAQERLLAQDPDENAPKQAKADQIYVRDFEKGLLPMKLHQVAVKEYRIPKYDKGRKQYYAEKKVEMALVQTFNYMVESSLEYSYLSPGKALRLPFG</sequence>
<evidence type="ECO:0000313" key="2">
    <source>
        <dbReference type="EMBL" id="OJD10513.1"/>
    </source>
</evidence>
<gene>
    <name evidence="2" type="ORF">AJ78_08496</name>
</gene>
<evidence type="ECO:0000313" key="3">
    <source>
        <dbReference type="Proteomes" id="UP000182235"/>
    </source>
</evidence>
<feature type="compositionally biased region" description="Basic and acidic residues" evidence="1">
    <location>
        <begin position="10"/>
        <end position="27"/>
    </location>
</feature>
<dbReference type="EMBL" id="LGRN01000769">
    <property type="protein sequence ID" value="OJD10513.1"/>
    <property type="molecule type" value="Genomic_DNA"/>
</dbReference>
<proteinExistence type="predicted"/>
<protein>
    <submittedName>
        <fullName evidence="2">Uncharacterized protein</fullName>
    </submittedName>
</protein>
<organism evidence="2 3">
    <name type="scientific">Emergomyces pasteurianus Ep9510</name>
    <dbReference type="NCBI Taxonomy" id="1447872"/>
    <lineage>
        <taxon>Eukaryota</taxon>
        <taxon>Fungi</taxon>
        <taxon>Dikarya</taxon>
        <taxon>Ascomycota</taxon>
        <taxon>Pezizomycotina</taxon>
        <taxon>Eurotiomycetes</taxon>
        <taxon>Eurotiomycetidae</taxon>
        <taxon>Onygenales</taxon>
        <taxon>Ajellomycetaceae</taxon>
        <taxon>Emergomyces</taxon>
    </lineage>
</organism>
<feature type="region of interest" description="Disordered" evidence="1">
    <location>
        <begin position="1"/>
        <end position="27"/>
    </location>
</feature>
<keyword evidence="3" id="KW-1185">Reference proteome</keyword>